<dbReference type="KEGG" id="ptkz:JDV02_006185"/>
<feature type="region of interest" description="Disordered" evidence="1">
    <location>
        <begin position="68"/>
        <end position="174"/>
    </location>
</feature>
<dbReference type="AlphaFoldDB" id="A0A9Q8VBV6"/>
<protein>
    <submittedName>
        <fullName evidence="2">Uncharacterized protein</fullName>
    </submittedName>
</protein>
<sequence>MAAGEKKWDAAAERDLCVAIIMGNQEGRTNYNWPKVHAFLTKLGYKFTKDAISQHFTKVVMKDFKVRHGEDPVKSGPSTPNKKSATPRRATPAAGTAAASGTPSKRKTPPTKAAAAKSVELASPGNDEKSSDSEPLAKKQKKQKVLKAEAVEEEAAEASPATKKETSRAARARSQTLAPGFDAFEAWLKSTGS</sequence>
<dbReference type="RefSeq" id="XP_047843539.1">
    <property type="nucleotide sequence ID" value="XM_047987553.1"/>
</dbReference>
<dbReference type="OrthoDB" id="5231339at2759"/>
<proteinExistence type="predicted"/>
<evidence type="ECO:0000313" key="2">
    <source>
        <dbReference type="EMBL" id="UNI20058.1"/>
    </source>
</evidence>
<evidence type="ECO:0000313" key="3">
    <source>
        <dbReference type="Proteomes" id="UP000829364"/>
    </source>
</evidence>
<dbReference type="Proteomes" id="UP000829364">
    <property type="component" value="Chromosome 5"/>
</dbReference>
<feature type="compositionally biased region" description="Low complexity" evidence="1">
    <location>
        <begin position="87"/>
        <end position="103"/>
    </location>
</feature>
<dbReference type="EMBL" id="CP086358">
    <property type="protein sequence ID" value="UNI20058.1"/>
    <property type="molecule type" value="Genomic_DNA"/>
</dbReference>
<reference evidence="2" key="1">
    <citation type="submission" date="2021-11" db="EMBL/GenBank/DDBJ databases">
        <title>Purpureocillium_takamizusanense_genome.</title>
        <authorList>
            <person name="Nguyen N.-H."/>
        </authorList>
    </citation>
    <scope>NUCLEOTIDE SEQUENCE</scope>
    <source>
        <strain evidence="2">PT3</strain>
    </source>
</reference>
<dbReference type="GeneID" id="72068134"/>
<accession>A0A9Q8VBV6</accession>
<name>A0A9Q8VBV6_9HYPO</name>
<keyword evidence="3" id="KW-1185">Reference proteome</keyword>
<organism evidence="2 3">
    <name type="scientific">Purpureocillium takamizusanense</name>
    <dbReference type="NCBI Taxonomy" id="2060973"/>
    <lineage>
        <taxon>Eukaryota</taxon>
        <taxon>Fungi</taxon>
        <taxon>Dikarya</taxon>
        <taxon>Ascomycota</taxon>
        <taxon>Pezizomycotina</taxon>
        <taxon>Sordariomycetes</taxon>
        <taxon>Hypocreomycetidae</taxon>
        <taxon>Hypocreales</taxon>
        <taxon>Ophiocordycipitaceae</taxon>
        <taxon>Purpureocillium</taxon>
    </lineage>
</organism>
<feature type="compositionally biased region" description="Basic and acidic residues" evidence="1">
    <location>
        <begin position="126"/>
        <end position="137"/>
    </location>
</feature>
<gene>
    <name evidence="2" type="ORF">JDV02_006185</name>
</gene>
<evidence type="ECO:0000256" key="1">
    <source>
        <dbReference type="SAM" id="MobiDB-lite"/>
    </source>
</evidence>